<proteinExistence type="predicted"/>
<feature type="compositionally biased region" description="Basic and acidic residues" evidence="1">
    <location>
        <begin position="1"/>
        <end position="24"/>
    </location>
</feature>
<name>A0ABU7VSB6_9BACL</name>
<comment type="caution">
    <text evidence="2">The sequence shown here is derived from an EMBL/GenBank/DDBJ whole genome shotgun (WGS) entry which is preliminary data.</text>
</comment>
<accession>A0ABU7VSB6</accession>
<reference evidence="2 3" key="1">
    <citation type="submission" date="2024-02" db="EMBL/GenBank/DDBJ databases">
        <title>A nitrogen-fixing paenibacillus bacterium.</title>
        <authorList>
            <person name="Zhang W.L."/>
            <person name="Chen S.F."/>
        </authorList>
    </citation>
    <scope>NUCLEOTIDE SEQUENCE [LARGE SCALE GENOMIC DNA]</scope>
    <source>
        <strain evidence="2 3">M1</strain>
    </source>
</reference>
<gene>
    <name evidence="2" type="ORF">V3851_07970</name>
</gene>
<protein>
    <submittedName>
        <fullName evidence="2">Uncharacterized protein</fullName>
    </submittedName>
</protein>
<evidence type="ECO:0000313" key="2">
    <source>
        <dbReference type="EMBL" id="MEF2965762.1"/>
    </source>
</evidence>
<feature type="region of interest" description="Disordered" evidence="1">
    <location>
        <begin position="1"/>
        <end position="27"/>
    </location>
</feature>
<dbReference type="Proteomes" id="UP001306950">
    <property type="component" value="Unassembled WGS sequence"/>
</dbReference>
<organism evidence="2 3">
    <name type="scientific">Paenibacillus haidiansis</name>
    <dbReference type="NCBI Taxonomy" id="1574488"/>
    <lineage>
        <taxon>Bacteria</taxon>
        <taxon>Bacillati</taxon>
        <taxon>Bacillota</taxon>
        <taxon>Bacilli</taxon>
        <taxon>Bacillales</taxon>
        <taxon>Paenibacillaceae</taxon>
        <taxon>Paenibacillus</taxon>
    </lineage>
</organism>
<keyword evidence="3" id="KW-1185">Reference proteome</keyword>
<dbReference type="EMBL" id="JAZHPZ010000003">
    <property type="protein sequence ID" value="MEF2965762.1"/>
    <property type="molecule type" value="Genomic_DNA"/>
</dbReference>
<sequence length="63" mass="6650">MKQANDNKDSNKNESRNNNAEHGKKLTLLEIPGMDAGANCSADGYCGLDASPASKPGSKNKQD</sequence>
<evidence type="ECO:0000313" key="3">
    <source>
        <dbReference type="Proteomes" id="UP001306950"/>
    </source>
</evidence>
<dbReference type="RefSeq" id="WP_331845994.1">
    <property type="nucleotide sequence ID" value="NZ_JAZHPZ010000003.1"/>
</dbReference>
<evidence type="ECO:0000256" key="1">
    <source>
        <dbReference type="SAM" id="MobiDB-lite"/>
    </source>
</evidence>